<organism evidence="1 2">
    <name type="scientific">Zeaxanthinibacter enoshimensis</name>
    <dbReference type="NCBI Taxonomy" id="392009"/>
    <lineage>
        <taxon>Bacteria</taxon>
        <taxon>Pseudomonadati</taxon>
        <taxon>Bacteroidota</taxon>
        <taxon>Flavobacteriia</taxon>
        <taxon>Flavobacteriales</taxon>
        <taxon>Flavobacteriaceae</taxon>
        <taxon>Zeaxanthinibacter</taxon>
    </lineage>
</organism>
<dbReference type="RefSeq" id="WP_133644663.1">
    <property type="nucleotide sequence ID" value="NZ_SNYI01000003.1"/>
</dbReference>
<name>A0A4R6TFU3_9FLAO</name>
<dbReference type="EMBL" id="SNYI01000003">
    <property type="protein sequence ID" value="TDQ29067.1"/>
    <property type="molecule type" value="Genomic_DNA"/>
</dbReference>
<dbReference type="Proteomes" id="UP000295468">
    <property type="component" value="Unassembled WGS sequence"/>
</dbReference>
<sequence>MSRIITVLSLFIFLNFTNSYAQLEKDKVLHFTAGAVAGAGGAFIASELSGHNRFWTFTGSVAASLLVGVAKEAIDQKNYNGWDNADLGATVLGGVTTGVVIDIFTGVSRRKNKQTLNY</sequence>
<proteinExistence type="predicted"/>
<dbReference type="OrthoDB" id="1446979at2"/>
<gene>
    <name evidence="1" type="ORF">CLV82_2516</name>
</gene>
<protein>
    <submittedName>
        <fullName evidence="1">Uncharacterized protein</fullName>
    </submittedName>
</protein>
<keyword evidence="2" id="KW-1185">Reference proteome</keyword>
<accession>A0A4R6TFU3</accession>
<comment type="caution">
    <text evidence="1">The sequence shown here is derived from an EMBL/GenBank/DDBJ whole genome shotgun (WGS) entry which is preliminary data.</text>
</comment>
<reference evidence="1 2" key="1">
    <citation type="submission" date="2019-03" db="EMBL/GenBank/DDBJ databases">
        <title>Genomic Encyclopedia of Archaeal and Bacterial Type Strains, Phase II (KMG-II): from individual species to whole genera.</title>
        <authorList>
            <person name="Goeker M."/>
        </authorList>
    </citation>
    <scope>NUCLEOTIDE SEQUENCE [LARGE SCALE GENOMIC DNA]</scope>
    <source>
        <strain evidence="1 2">DSM 18435</strain>
    </source>
</reference>
<evidence type="ECO:0000313" key="1">
    <source>
        <dbReference type="EMBL" id="TDQ29067.1"/>
    </source>
</evidence>
<evidence type="ECO:0000313" key="2">
    <source>
        <dbReference type="Proteomes" id="UP000295468"/>
    </source>
</evidence>
<dbReference type="AlphaFoldDB" id="A0A4R6TFU3"/>